<keyword evidence="2" id="KW-0805">Transcription regulation</keyword>
<evidence type="ECO:0000256" key="1">
    <source>
        <dbReference type="ARBA" id="ARBA00004123"/>
    </source>
</evidence>
<dbReference type="PROSITE" id="PS50888">
    <property type="entry name" value="BHLH"/>
    <property type="match status" value="1"/>
</dbReference>
<dbReference type="EMBL" id="CM026422">
    <property type="protein sequence ID" value="KAG0586278.1"/>
    <property type="molecule type" value="Genomic_DNA"/>
</dbReference>
<comment type="caution">
    <text evidence="7">The sequence shown here is derived from an EMBL/GenBank/DDBJ whole genome shotgun (WGS) entry which is preliminary data.</text>
</comment>
<keyword evidence="8" id="KW-1185">Reference proteome</keyword>
<feature type="region of interest" description="Disordered" evidence="5">
    <location>
        <begin position="98"/>
        <end position="131"/>
    </location>
</feature>
<feature type="region of interest" description="Disordered" evidence="5">
    <location>
        <begin position="145"/>
        <end position="171"/>
    </location>
</feature>
<protein>
    <recommendedName>
        <fullName evidence="6">BHLH domain-containing protein</fullName>
    </recommendedName>
</protein>
<evidence type="ECO:0000313" key="8">
    <source>
        <dbReference type="Proteomes" id="UP000822688"/>
    </source>
</evidence>
<dbReference type="CDD" id="cd11454">
    <property type="entry name" value="bHLH_AtIND_like"/>
    <property type="match status" value="1"/>
</dbReference>
<evidence type="ECO:0000256" key="4">
    <source>
        <dbReference type="ARBA" id="ARBA00023242"/>
    </source>
</evidence>
<feature type="domain" description="BHLH" evidence="6">
    <location>
        <begin position="243"/>
        <end position="292"/>
    </location>
</feature>
<evidence type="ECO:0000259" key="6">
    <source>
        <dbReference type="PROSITE" id="PS50888"/>
    </source>
</evidence>
<dbReference type="GO" id="GO:0005634">
    <property type="term" value="C:nucleus"/>
    <property type="evidence" value="ECO:0007669"/>
    <property type="project" value="UniProtKB-SubCell"/>
</dbReference>
<dbReference type="PANTHER" id="PTHR45914:SF12">
    <property type="entry name" value="TRANSCRIPTION FACTOR BHLH87"/>
    <property type="match status" value="1"/>
</dbReference>
<dbReference type="GO" id="GO:0046983">
    <property type="term" value="F:protein dimerization activity"/>
    <property type="evidence" value="ECO:0007669"/>
    <property type="project" value="InterPro"/>
</dbReference>
<dbReference type="Gene3D" id="4.10.280.10">
    <property type="entry name" value="Helix-loop-helix DNA-binding domain"/>
    <property type="match status" value="1"/>
</dbReference>
<dbReference type="PANTHER" id="PTHR45914">
    <property type="entry name" value="TRANSCRIPTION FACTOR HEC3-RELATED"/>
    <property type="match status" value="1"/>
</dbReference>
<organism evidence="7 8">
    <name type="scientific">Ceratodon purpureus</name>
    <name type="common">Fire moss</name>
    <name type="synonym">Dicranum purpureum</name>
    <dbReference type="NCBI Taxonomy" id="3225"/>
    <lineage>
        <taxon>Eukaryota</taxon>
        <taxon>Viridiplantae</taxon>
        <taxon>Streptophyta</taxon>
        <taxon>Embryophyta</taxon>
        <taxon>Bryophyta</taxon>
        <taxon>Bryophytina</taxon>
        <taxon>Bryopsida</taxon>
        <taxon>Dicranidae</taxon>
        <taxon>Pseudoditrichales</taxon>
        <taxon>Ditrichaceae</taxon>
        <taxon>Ceratodon</taxon>
    </lineage>
</organism>
<reference evidence="7" key="1">
    <citation type="submission" date="2020-06" db="EMBL/GenBank/DDBJ databases">
        <title>WGS assembly of Ceratodon purpureus strain R40.</title>
        <authorList>
            <person name="Carey S.B."/>
            <person name="Jenkins J."/>
            <person name="Shu S."/>
            <person name="Lovell J.T."/>
            <person name="Sreedasyam A."/>
            <person name="Maumus F."/>
            <person name="Tiley G.P."/>
            <person name="Fernandez-Pozo N."/>
            <person name="Barry K."/>
            <person name="Chen C."/>
            <person name="Wang M."/>
            <person name="Lipzen A."/>
            <person name="Daum C."/>
            <person name="Saski C.A."/>
            <person name="Payton A.C."/>
            <person name="Mcbreen J.C."/>
            <person name="Conrad R.E."/>
            <person name="Kollar L.M."/>
            <person name="Olsson S."/>
            <person name="Huttunen S."/>
            <person name="Landis J.B."/>
            <person name="Wickett N.J."/>
            <person name="Johnson M.G."/>
            <person name="Rensing S.A."/>
            <person name="Grimwood J."/>
            <person name="Schmutz J."/>
            <person name="Mcdaniel S.F."/>
        </authorList>
    </citation>
    <scope>NUCLEOTIDE SEQUENCE</scope>
    <source>
        <strain evidence="7">R40</strain>
    </source>
</reference>
<proteinExistence type="predicted"/>
<sequence length="383" mass="41242">MSLRAHDCNDIPSMADWLNVGPEWAGHHGIIEAQTARSPLFYNATQTSTTATVTGVADSVFAIPLHKDAPLTTHPFLKLDTLELCKENPDAEVLVRTGSSSMVDSSSNEDEINSEQVATSQLPSSTVSVSSLLDQTKSIDEANLGMEADSPRGPLSPAALQLGKSPTTAGSKRPFEDLQPAPGVGYAPFVTMAGSPTFLPGGANVGVATAASGILFPAPLALPHVPSLEEIAQSRPKRRNVRISKDPQSVAARHRRERISDRVRVLQHFVPGGTKMDTASMLDEAIQYVKFLQHQLQTLERLGNVYDSRFMSQGASMMTSQVGNNSARPFDLNCAVYQAHPSTSMMQATSPSSQPQTHWPTTRATSQFCSQGFPDSAQEQFCH</sequence>
<evidence type="ECO:0000256" key="2">
    <source>
        <dbReference type="ARBA" id="ARBA00023015"/>
    </source>
</evidence>
<dbReference type="InterPro" id="IPR045843">
    <property type="entry name" value="IND-like"/>
</dbReference>
<comment type="subcellular location">
    <subcellularLocation>
        <location evidence="1">Nucleus</location>
    </subcellularLocation>
</comment>
<dbReference type="InterPro" id="IPR011598">
    <property type="entry name" value="bHLH_dom"/>
</dbReference>
<keyword evidence="3" id="KW-0804">Transcription</keyword>
<keyword evidence="4" id="KW-0539">Nucleus</keyword>
<evidence type="ECO:0000256" key="5">
    <source>
        <dbReference type="SAM" id="MobiDB-lite"/>
    </source>
</evidence>
<name>A0A8T0IUD3_CERPU</name>
<accession>A0A8T0IUD3</accession>
<dbReference type="GO" id="GO:0003700">
    <property type="term" value="F:DNA-binding transcription factor activity"/>
    <property type="evidence" value="ECO:0007669"/>
    <property type="project" value="InterPro"/>
</dbReference>
<evidence type="ECO:0000256" key="3">
    <source>
        <dbReference type="ARBA" id="ARBA00023163"/>
    </source>
</evidence>
<evidence type="ECO:0000313" key="7">
    <source>
        <dbReference type="EMBL" id="KAG0586278.1"/>
    </source>
</evidence>
<feature type="compositionally biased region" description="Low complexity" evidence="5">
    <location>
        <begin position="119"/>
        <end position="131"/>
    </location>
</feature>
<dbReference type="AlphaFoldDB" id="A0A8T0IUD3"/>
<dbReference type="Proteomes" id="UP000822688">
    <property type="component" value="Chromosome 2"/>
</dbReference>
<dbReference type="SMART" id="SM00353">
    <property type="entry name" value="HLH"/>
    <property type="match status" value="1"/>
</dbReference>
<dbReference type="InterPro" id="IPR036638">
    <property type="entry name" value="HLH_DNA-bd_sf"/>
</dbReference>
<dbReference type="Pfam" id="PF00010">
    <property type="entry name" value="HLH"/>
    <property type="match status" value="1"/>
</dbReference>
<gene>
    <name evidence="7" type="ORF">KC19_2G078300</name>
</gene>
<dbReference type="SUPFAM" id="SSF47459">
    <property type="entry name" value="HLH, helix-loop-helix DNA-binding domain"/>
    <property type="match status" value="1"/>
</dbReference>